<keyword evidence="1" id="KW-0472">Membrane</keyword>
<reference evidence="2 3" key="1">
    <citation type="submission" date="2013-02" db="EMBL/GenBank/DDBJ databases">
        <title>The complete genome sequence of Corynebacterium vitaeruminis DSM 20294.</title>
        <authorList>
            <person name="Ruckert C."/>
            <person name="Albersmeier A."/>
            <person name="Kalinowski J."/>
        </authorList>
    </citation>
    <scope>NUCLEOTIDE SEQUENCE [LARGE SCALE GENOMIC DNA]</scope>
    <source>
        <strain evidence="3">ATCC 10234</strain>
    </source>
</reference>
<keyword evidence="1" id="KW-0812">Transmembrane</keyword>
<sequence>MTALLHKDVQEILRTWRVWLLSLVTLLSAASGPIITRYTTDVLQALGGAELGDLVSTLPQPTFMEANAQWLKDLNQVVLLALGLVAGSTAASELADGSYLFTLTRGVPRWKFLASKLASFLGVSLALLFLAVAVNAGVTYLVFHDVAWAGLCKGSLVWFASATLTVSVAFLVGVLTFSQVGAAGAAIGTTILLGALGMWDKVARWSPAGLSQQAHNALTGQPVSAWPILTAVVAALVLLLVTAAVLERKEL</sequence>
<accession>W5Y4P3</accession>
<dbReference type="GO" id="GO:0005886">
    <property type="term" value="C:plasma membrane"/>
    <property type="evidence" value="ECO:0007669"/>
    <property type="project" value="UniProtKB-SubCell"/>
</dbReference>
<dbReference type="PATRIC" id="fig|1224164.3.peg.53"/>
<protein>
    <submittedName>
        <fullName evidence="2">Uncharacterized protein</fullName>
    </submittedName>
</protein>
<dbReference type="PANTHER" id="PTHR37305">
    <property type="entry name" value="INTEGRAL MEMBRANE PROTEIN-RELATED"/>
    <property type="match status" value="1"/>
</dbReference>
<feature type="transmembrane region" description="Helical" evidence="1">
    <location>
        <begin position="182"/>
        <end position="199"/>
    </location>
</feature>
<evidence type="ECO:0000256" key="1">
    <source>
        <dbReference type="SAM" id="Phobius"/>
    </source>
</evidence>
<gene>
    <name evidence="2" type="ORF">B843_00260</name>
</gene>
<evidence type="ECO:0000313" key="3">
    <source>
        <dbReference type="Proteomes" id="UP000019222"/>
    </source>
</evidence>
<dbReference type="HOGENOM" id="CLU_091969_2_0_11"/>
<dbReference type="KEGG" id="cvt:B843_00260"/>
<dbReference type="Proteomes" id="UP000019222">
    <property type="component" value="Chromosome"/>
</dbReference>
<name>W5Y4P3_9CORY</name>
<feature type="transmembrane region" description="Helical" evidence="1">
    <location>
        <begin position="225"/>
        <end position="246"/>
    </location>
</feature>
<dbReference type="EMBL" id="CP004353">
    <property type="protein sequence ID" value="AHI21448.1"/>
    <property type="molecule type" value="Genomic_DNA"/>
</dbReference>
<dbReference type="GO" id="GO:0140359">
    <property type="term" value="F:ABC-type transporter activity"/>
    <property type="evidence" value="ECO:0007669"/>
    <property type="project" value="InterPro"/>
</dbReference>
<dbReference type="STRING" id="1224164.B843_00260"/>
<feature type="transmembrane region" description="Helical" evidence="1">
    <location>
        <begin position="16"/>
        <end position="35"/>
    </location>
</feature>
<dbReference type="Pfam" id="PF12679">
    <property type="entry name" value="ABC2_membrane_2"/>
    <property type="match status" value="1"/>
</dbReference>
<organism evidence="2 3">
    <name type="scientific">Corynebacterium vitaeruminis DSM 20294</name>
    <dbReference type="NCBI Taxonomy" id="1224164"/>
    <lineage>
        <taxon>Bacteria</taxon>
        <taxon>Bacillati</taxon>
        <taxon>Actinomycetota</taxon>
        <taxon>Actinomycetes</taxon>
        <taxon>Mycobacteriales</taxon>
        <taxon>Corynebacteriaceae</taxon>
        <taxon>Corynebacterium</taxon>
    </lineage>
</organism>
<feature type="transmembrane region" description="Helical" evidence="1">
    <location>
        <begin position="155"/>
        <end position="175"/>
    </location>
</feature>
<dbReference type="eggNOG" id="COG1277">
    <property type="taxonomic scope" value="Bacteria"/>
</dbReference>
<dbReference type="AlphaFoldDB" id="W5Y4P3"/>
<keyword evidence="1" id="KW-1133">Transmembrane helix</keyword>
<feature type="transmembrane region" description="Helical" evidence="1">
    <location>
        <begin position="117"/>
        <end position="143"/>
    </location>
</feature>
<dbReference type="PANTHER" id="PTHR37305:SF1">
    <property type="entry name" value="MEMBRANE PROTEIN"/>
    <property type="match status" value="1"/>
</dbReference>
<evidence type="ECO:0000313" key="2">
    <source>
        <dbReference type="EMBL" id="AHI21448.1"/>
    </source>
</evidence>
<keyword evidence="3" id="KW-1185">Reference proteome</keyword>
<dbReference type="RefSeq" id="WP_025251525.1">
    <property type="nucleotide sequence ID" value="NZ_CP004353.1"/>
</dbReference>
<proteinExistence type="predicted"/>